<dbReference type="STRING" id="1367477.N288_03095"/>
<evidence type="ECO:0000259" key="11">
    <source>
        <dbReference type="PROSITE" id="PS50893"/>
    </source>
</evidence>
<dbReference type="PANTHER" id="PTHR43394:SF1">
    <property type="entry name" value="ATP-BINDING CASSETTE SUB-FAMILY B MEMBER 10, MITOCHONDRIAL"/>
    <property type="match status" value="1"/>
</dbReference>
<dbReference type="InterPro" id="IPR039421">
    <property type="entry name" value="Type_1_exporter"/>
</dbReference>
<dbReference type="PROSITE" id="PS50893">
    <property type="entry name" value="ABC_TRANSPORTER_2"/>
    <property type="match status" value="1"/>
</dbReference>
<dbReference type="GO" id="GO:0016887">
    <property type="term" value="F:ATP hydrolysis activity"/>
    <property type="evidence" value="ECO:0007669"/>
    <property type="project" value="InterPro"/>
</dbReference>
<sequence length="615" mass="69282">MFRELTDPFRYKKIAVLEKENLKKTADDAKKPKVKSKNWAGTLRRIWNYLAEEKGLLFLVLLMVILSSVLGLLGPFLLGRGIDQYIVERSNSGFAALLAGLAAIYIVYSASLWFQNYWMIGIAQNTVFKMRTQLFRHLHKLPIPFFDKRQHGELMSRVTNDIENVSSTLNSSVIQVFSSVLTLVGTVGVMLWLSPLLTLITMIIVPVMFYGMKWITNRTGRLFKEQQRNLGELNGFVQETISGQRIVKTFSQEDRVIEEFIGKGEKLRVAGFWAQTYSGFIPKLMNMLNNMSFAIIAGVGGIFVLKGMISIGVIVIFAEYARQFTRPLNDLANQFNTLLSAIAGAERVFEIMDQKEEFEDEADAEEISFIKGEVEFRDVSFSYEKGENTVTGINFRANTGQTVALVGPTGAGKSTIINLISRFYNYDSGSITIDGRELKKIKRESLRQHMAFVLQDSLLFQGTVRENIRYGKLDATDDEVEKAAKMANAHSFIMKLPQQYDTLLKGDASGISQGQRQLLSIARAFLADPSILILDEATSSIDTITEMKIQEALQTLMEGRTSFVVAHRLNTIQQADQILVLDEGSIIEKGSHEELLEQEGFYHGLYHSQLKEEAI</sequence>
<evidence type="ECO:0000256" key="2">
    <source>
        <dbReference type="ARBA" id="ARBA00005417"/>
    </source>
</evidence>
<proteinExistence type="inferred from homology"/>
<dbReference type="GO" id="GO:0005524">
    <property type="term" value="F:ATP binding"/>
    <property type="evidence" value="ECO:0007669"/>
    <property type="project" value="UniProtKB-KW"/>
</dbReference>
<dbReference type="HOGENOM" id="CLU_000604_84_3_9"/>
<dbReference type="InterPro" id="IPR027417">
    <property type="entry name" value="P-loop_NTPase"/>
</dbReference>
<feature type="transmembrane region" description="Helical" evidence="10">
    <location>
        <begin position="293"/>
        <end position="318"/>
    </location>
</feature>
<evidence type="ECO:0008006" key="15">
    <source>
        <dbReference type="Google" id="ProtNLM"/>
    </source>
</evidence>
<dbReference type="RefSeq" id="WP_022543338.1">
    <property type="nucleotide sequence ID" value="NC_022524.1"/>
</dbReference>
<feature type="domain" description="ABC transporter" evidence="11">
    <location>
        <begin position="374"/>
        <end position="608"/>
    </location>
</feature>
<dbReference type="AlphaFoldDB" id="U5L7E1"/>
<dbReference type="GO" id="GO:0015421">
    <property type="term" value="F:ABC-type oligopeptide transporter activity"/>
    <property type="evidence" value="ECO:0007669"/>
    <property type="project" value="TreeGrafter"/>
</dbReference>
<organism evidence="13 14">
    <name type="scientific">Bacillus infantis NRRL B-14911</name>
    <dbReference type="NCBI Taxonomy" id="1367477"/>
    <lineage>
        <taxon>Bacteria</taxon>
        <taxon>Bacillati</taxon>
        <taxon>Bacillota</taxon>
        <taxon>Bacilli</taxon>
        <taxon>Bacillales</taxon>
        <taxon>Bacillaceae</taxon>
        <taxon>Bacillus</taxon>
    </lineage>
</organism>
<dbReference type="SMART" id="SM00382">
    <property type="entry name" value="AAA"/>
    <property type="match status" value="1"/>
</dbReference>
<dbReference type="GO" id="GO:0005886">
    <property type="term" value="C:plasma membrane"/>
    <property type="evidence" value="ECO:0007669"/>
    <property type="project" value="UniProtKB-SubCell"/>
</dbReference>
<evidence type="ECO:0000313" key="14">
    <source>
        <dbReference type="Proteomes" id="UP000017805"/>
    </source>
</evidence>
<keyword evidence="4" id="KW-1003">Cell membrane</keyword>
<evidence type="ECO:0000256" key="7">
    <source>
        <dbReference type="ARBA" id="ARBA00022840"/>
    </source>
</evidence>
<keyword evidence="8 10" id="KW-1133">Transmembrane helix</keyword>
<keyword evidence="14" id="KW-1185">Reference proteome</keyword>
<evidence type="ECO:0000256" key="3">
    <source>
        <dbReference type="ARBA" id="ARBA00022448"/>
    </source>
</evidence>
<dbReference type="Proteomes" id="UP000017805">
    <property type="component" value="Chromosome"/>
</dbReference>
<dbReference type="InterPro" id="IPR036640">
    <property type="entry name" value="ABC1_TM_sf"/>
</dbReference>
<evidence type="ECO:0000256" key="1">
    <source>
        <dbReference type="ARBA" id="ARBA00004651"/>
    </source>
</evidence>
<feature type="transmembrane region" description="Helical" evidence="10">
    <location>
        <begin position="90"/>
        <end position="108"/>
    </location>
</feature>
<dbReference type="PATRIC" id="fig|1367477.3.peg.561"/>
<reference evidence="13 14" key="1">
    <citation type="submission" date="2013-07" db="EMBL/GenBank/DDBJ databases">
        <title>Complete genome sequence of Bacillus infantis NRRL B-14911 that has potential to induce cardiac disease by antigenic mimicry.</title>
        <authorList>
            <person name="Massilamany C."/>
            <person name="Smith T.P.L."/>
            <person name="Loy J.D."/>
            <person name="Barletta R."/>
            <person name="Reddy J."/>
        </authorList>
    </citation>
    <scope>NUCLEOTIDE SEQUENCE [LARGE SCALE GENOMIC DNA]</scope>
    <source>
        <strain evidence="13 14">NRRL B-14911</strain>
    </source>
</reference>
<evidence type="ECO:0000259" key="12">
    <source>
        <dbReference type="PROSITE" id="PS50929"/>
    </source>
</evidence>
<evidence type="ECO:0000256" key="8">
    <source>
        <dbReference type="ARBA" id="ARBA00022989"/>
    </source>
</evidence>
<evidence type="ECO:0000256" key="5">
    <source>
        <dbReference type="ARBA" id="ARBA00022692"/>
    </source>
</evidence>
<keyword evidence="3" id="KW-0813">Transport</keyword>
<dbReference type="InterPro" id="IPR003439">
    <property type="entry name" value="ABC_transporter-like_ATP-bd"/>
</dbReference>
<dbReference type="InterPro" id="IPR017871">
    <property type="entry name" value="ABC_transporter-like_CS"/>
</dbReference>
<dbReference type="InterPro" id="IPR003593">
    <property type="entry name" value="AAA+_ATPase"/>
</dbReference>
<keyword evidence="6" id="KW-0547">Nucleotide-binding</keyword>
<dbReference type="SUPFAM" id="SSF90123">
    <property type="entry name" value="ABC transporter transmembrane region"/>
    <property type="match status" value="1"/>
</dbReference>
<dbReference type="Gene3D" id="1.20.1560.10">
    <property type="entry name" value="ABC transporter type 1, transmembrane domain"/>
    <property type="match status" value="1"/>
</dbReference>
<name>U5L7E1_9BACI</name>
<keyword evidence="5 10" id="KW-0812">Transmembrane</keyword>
<protein>
    <recommendedName>
        <fullName evidence="15">Multidrug ABC transporter ATP-binding protein</fullName>
    </recommendedName>
</protein>
<accession>U5L7E1</accession>
<dbReference type="CDD" id="cd18547">
    <property type="entry name" value="ABC_6TM_Tm288_like"/>
    <property type="match status" value="1"/>
</dbReference>
<keyword evidence="7" id="KW-0067">ATP-binding</keyword>
<dbReference type="InterPro" id="IPR011527">
    <property type="entry name" value="ABC1_TM_dom"/>
</dbReference>
<evidence type="ECO:0000256" key="4">
    <source>
        <dbReference type="ARBA" id="ARBA00022475"/>
    </source>
</evidence>
<dbReference type="FunFam" id="1.20.1560.10:FF:000011">
    <property type="entry name" value="Multidrug ABC transporter ATP-binding protein"/>
    <property type="match status" value="1"/>
</dbReference>
<keyword evidence="9 10" id="KW-0472">Membrane</keyword>
<dbReference type="FunFam" id="3.40.50.300:FF:000287">
    <property type="entry name" value="Multidrug ABC transporter ATP-binding protein"/>
    <property type="match status" value="1"/>
</dbReference>
<evidence type="ECO:0000256" key="10">
    <source>
        <dbReference type="SAM" id="Phobius"/>
    </source>
</evidence>
<dbReference type="Pfam" id="PF00005">
    <property type="entry name" value="ABC_tran"/>
    <property type="match status" value="1"/>
</dbReference>
<feature type="transmembrane region" description="Helical" evidence="10">
    <location>
        <begin position="56"/>
        <end position="78"/>
    </location>
</feature>
<dbReference type="KEGG" id="bif:N288_03095"/>
<dbReference type="Pfam" id="PF00664">
    <property type="entry name" value="ABC_membrane"/>
    <property type="match status" value="1"/>
</dbReference>
<evidence type="ECO:0000313" key="13">
    <source>
        <dbReference type="EMBL" id="AGX02582.1"/>
    </source>
</evidence>
<dbReference type="Gene3D" id="3.40.50.300">
    <property type="entry name" value="P-loop containing nucleotide triphosphate hydrolases"/>
    <property type="match status" value="1"/>
</dbReference>
<dbReference type="EMBL" id="CP006643">
    <property type="protein sequence ID" value="AGX02582.1"/>
    <property type="molecule type" value="Genomic_DNA"/>
</dbReference>
<feature type="domain" description="ABC transmembrane type-1" evidence="12">
    <location>
        <begin position="58"/>
        <end position="340"/>
    </location>
</feature>
<dbReference type="PROSITE" id="PS50929">
    <property type="entry name" value="ABC_TM1F"/>
    <property type="match status" value="1"/>
</dbReference>
<evidence type="ECO:0000256" key="6">
    <source>
        <dbReference type="ARBA" id="ARBA00022741"/>
    </source>
</evidence>
<dbReference type="PROSITE" id="PS00211">
    <property type="entry name" value="ABC_TRANSPORTER_1"/>
    <property type="match status" value="1"/>
</dbReference>
<dbReference type="OrthoDB" id="9770415at2"/>
<evidence type="ECO:0000256" key="9">
    <source>
        <dbReference type="ARBA" id="ARBA00023136"/>
    </source>
</evidence>
<feature type="transmembrane region" description="Helical" evidence="10">
    <location>
        <begin position="189"/>
        <end position="211"/>
    </location>
</feature>
<comment type="subcellular location">
    <subcellularLocation>
        <location evidence="1">Cell membrane</location>
        <topology evidence="1">Multi-pass membrane protein</topology>
    </subcellularLocation>
</comment>
<comment type="similarity">
    <text evidence="2">Belongs to the ABC transporter superfamily.</text>
</comment>
<dbReference type="PANTHER" id="PTHR43394">
    <property type="entry name" value="ATP-DEPENDENT PERMEASE MDL1, MITOCHONDRIAL"/>
    <property type="match status" value="1"/>
</dbReference>
<dbReference type="SUPFAM" id="SSF52540">
    <property type="entry name" value="P-loop containing nucleoside triphosphate hydrolases"/>
    <property type="match status" value="1"/>
</dbReference>
<gene>
    <name evidence="13" type="ORF">N288_03095</name>
</gene>
<dbReference type="CDD" id="cd03254">
    <property type="entry name" value="ABCC_Glucan_exporter_like"/>
    <property type="match status" value="1"/>
</dbReference>